<name>A0AAE0LDI9_9CHLO</name>
<proteinExistence type="predicted"/>
<keyword evidence="2" id="KW-1185">Reference proteome</keyword>
<accession>A0AAE0LDI9</accession>
<sequence length="245" mass="28083">MSRADKRTAIGILVDDRMQKLESDIISSYWHGYSDQHQKCISVYKFDEYMDLIIAKQERLHSCLVADDAPSAWPWLHDAMVSNNAWYGNTVHTCGEVCEMLDADDNATFYDIMTHVNKIKADVKDIASELCNGNFNTIRAAFMVGVCKRYVEHFFKYVTWEQWEESRNVFDISTVNRTTEINLDALREWLIRNAPSDDIESLQNILMNAAAPLLLSTFRDAFDEIWTISNASDANEVDSEISDAV</sequence>
<dbReference type="Proteomes" id="UP001190700">
    <property type="component" value="Unassembled WGS sequence"/>
</dbReference>
<gene>
    <name evidence="1" type="ORF">CYMTET_11374</name>
</gene>
<dbReference type="AlphaFoldDB" id="A0AAE0LDI9"/>
<comment type="caution">
    <text evidence="1">The sequence shown here is derived from an EMBL/GenBank/DDBJ whole genome shotgun (WGS) entry which is preliminary data.</text>
</comment>
<protein>
    <submittedName>
        <fullName evidence="1">Uncharacterized protein</fullName>
    </submittedName>
</protein>
<organism evidence="1 2">
    <name type="scientific">Cymbomonas tetramitiformis</name>
    <dbReference type="NCBI Taxonomy" id="36881"/>
    <lineage>
        <taxon>Eukaryota</taxon>
        <taxon>Viridiplantae</taxon>
        <taxon>Chlorophyta</taxon>
        <taxon>Pyramimonadophyceae</taxon>
        <taxon>Pyramimonadales</taxon>
        <taxon>Pyramimonadaceae</taxon>
        <taxon>Cymbomonas</taxon>
    </lineage>
</organism>
<evidence type="ECO:0000313" key="2">
    <source>
        <dbReference type="Proteomes" id="UP001190700"/>
    </source>
</evidence>
<reference evidence="1 2" key="1">
    <citation type="journal article" date="2015" name="Genome Biol. Evol.">
        <title>Comparative Genomics of a Bacterivorous Green Alga Reveals Evolutionary Causalities and Consequences of Phago-Mixotrophic Mode of Nutrition.</title>
        <authorList>
            <person name="Burns J.A."/>
            <person name="Paasch A."/>
            <person name="Narechania A."/>
            <person name="Kim E."/>
        </authorList>
    </citation>
    <scope>NUCLEOTIDE SEQUENCE [LARGE SCALE GENOMIC DNA]</scope>
    <source>
        <strain evidence="1 2">PLY_AMNH</strain>
    </source>
</reference>
<dbReference type="EMBL" id="LGRX02004251">
    <property type="protein sequence ID" value="KAK3280804.1"/>
    <property type="molecule type" value="Genomic_DNA"/>
</dbReference>
<evidence type="ECO:0000313" key="1">
    <source>
        <dbReference type="EMBL" id="KAK3280804.1"/>
    </source>
</evidence>